<dbReference type="InterPro" id="IPR050469">
    <property type="entry name" value="Diguanylate_Cyclase"/>
</dbReference>
<dbReference type="Proteomes" id="UP001201549">
    <property type="component" value="Unassembled WGS sequence"/>
</dbReference>
<dbReference type="InterPro" id="IPR043128">
    <property type="entry name" value="Rev_trsase/Diguanyl_cyclase"/>
</dbReference>
<dbReference type="InterPro" id="IPR029787">
    <property type="entry name" value="Nucleotide_cyclase"/>
</dbReference>
<dbReference type="GO" id="GO:0052621">
    <property type="term" value="F:diguanylate cyclase activity"/>
    <property type="evidence" value="ECO:0007669"/>
    <property type="project" value="UniProtKB-EC"/>
</dbReference>
<evidence type="ECO:0000313" key="5">
    <source>
        <dbReference type="Proteomes" id="UP001201549"/>
    </source>
</evidence>
<dbReference type="NCBIfam" id="TIGR00254">
    <property type="entry name" value="GGDEF"/>
    <property type="match status" value="1"/>
</dbReference>
<dbReference type="InterPro" id="IPR025991">
    <property type="entry name" value="Chemoreceptor_zinc-bind_dom"/>
</dbReference>
<comment type="catalytic activity">
    <reaction evidence="2">
        <text>2 GTP = 3',3'-c-di-GMP + 2 diphosphate</text>
        <dbReference type="Rhea" id="RHEA:24898"/>
        <dbReference type="ChEBI" id="CHEBI:33019"/>
        <dbReference type="ChEBI" id="CHEBI:37565"/>
        <dbReference type="ChEBI" id="CHEBI:58805"/>
        <dbReference type="EC" id="2.7.7.65"/>
    </reaction>
</comment>
<dbReference type="SUPFAM" id="SSF55073">
    <property type="entry name" value="Nucleotide cyclase"/>
    <property type="match status" value="1"/>
</dbReference>
<evidence type="ECO:0000313" key="4">
    <source>
        <dbReference type="EMBL" id="MCS4558663.1"/>
    </source>
</evidence>
<dbReference type="PANTHER" id="PTHR45138:SF9">
    <property type="entry name" value="DIGUANYLATE CYCLASE DGCM-RELATED"/>
    <property type="match status" value="1"/>
</dbReference>
<dbReference type="PROSITE" id="PS50887">
    <property type="entry name" value="GGDEF"/>
    <property type="match status" value="1"/>
</dbReference>
<protein>
    <recommendedName>
        <fullName evidence="1">diguanylate cyclase</fullName>
        <ecNumber evidence="1">2.7.7.65</ecNumber>
    </recommendedName>
</protein>
<dbReference type="Pfam" id="PF00990">
    <property type="entry name" value="GGDEF"/>
    <property type="match status" value="1"/>
</dbReference>
<proteinExistence type="predicted"/>
<reference evidence="5" key="1">
    <citation type="submission" date="2023-07" db="EMBL/GenBank/DDBJ databases">
        <title>Shewanella mangrovi sp. nov., an acetaldehyde- degrading bacterium isolated from mangrove sediment.</title>
        <authorList>
            <person name="Liu Y."/>
        </authorList>
    </citation>
    <scope>NUCLEOTIDE SEQUENCE [LARGE SCALE GENOMIC DNA]</scope>
    <source>
        <strain evidence="5">C32</strain>
    </source>
</reference>
<keyword evidence="5" id="KW-1185">Reference proteome</keyword>
<name>A0ABT2FQP2_9GAMM</name>
<dbReference type="Gene3D" id="3.30.70.270">
    <property type="match status" value="1"/>
</dbReference>
<dbReference type="CDD" id="cd01949">
    <property type="entry name" value="GGDEF"/>
    <property type="match status" value="1"/>
</dbReference>
<comment type="caution">
    <text evidence="4">The sequence shown here is derived from an EMBL/GenBank/DDBJ whole genome shotgun (WGS) entry which is preliminary data.</text>
</comment>
<feature type="non-terminal residue" evidence="4">
    <location>
        <position position="298"/>
    </location>
</feature>
<evidence type="ECO:0000256" key="1">
    <source>
        <dbReference type="ARBA" id="ARBA00012528"/>
    </source>
</evidence>
<dbReference type="EMBL" id="JAKOGG010000025">
    <property type="protein sequence ID" value="MCS4558663.1"/>
    <property type="molecule type" value="Genomic_DNA"/>
</dbReference>
<accession>A0ABT2FQP2</accession>
<dbReference type="RefSeq" id="WP_238898479.1">
    <property type="nucleotide sequence ID" value="NZ_JAKOGG010000025.1"/>
</dbReference>
<dbReference type="InterPro" id="IPR000160">
    <property type="entry name" value="GGDEF_dom"/>
</dbReference>
<organism evidence="4 5">
    <name type="scientific">Shewanella electrica</name>
    <dbReference type="NCBI Taxonomy" id="515560"/>
    <lineage>
        <taxon>Bacteria</taxon>
        <taxon>Pseudomonadati</taxon>
        <taxon>Pseudomonadota</taxon>
        <taxon>Gammaproteobacteria</taxon>
        <taxon>Alteromonadales</taxon>
        <taxon>Shewanellaceae</taxon>
        <taxon>Shewanella</taxon>
    </lineage>
</organism>
<keyword evidence="4" id="KW-0808">Transferase</keyword>
<dbReference type="Pfam" id="PF13682">
    <property type="entry name" value="CZB"/>
    <property type="match status" value="1"/>
</dbReference>
<gene>
    <name evidence="4" type="ORF">L9G74_19675</name>
</gene>
<sequence>MHTLPNSELVPVIEKIDNAILSHRVWVRRLMRTITCHVEHSDIDLFDNAHELCAFGQWYYGEHPQELTKHPIFCDIQHHHQLLHQTAASMLRSESHLQSVSTVEFDDFYLHLDDFVNKLEEFKKELNILLYNRDPLTGAFNRRSLDDELVKIGQLLASNVKRACIIMFDLDHFKSINDNYGHSVGDDVLKGTIDVVIKHLRSLDKVFRYGGEEFVISLIQTDMPDAVKLAELMRTEIEQMALYTAGNIVKATASFGIAELKPYSDITSVVDQGGCSIFCVSLFTDLYERLSAPRSVST</sequence>
<dbReference type="Gene3D" id="1.20.120.30">
    <property type="entry name" value="Aspartate receptor, ligand-binding domain"/>
    <property type="match status" value="1"/>
</dbReference>
<dbReference type="PANTHER" id="PTHR45138">
    <property type="entry name" value="REGULATORY COMPONENTS OF SENSORY TRANSDUCTION SYSTEM"/>
    <property type="match status" value="1"/>
</dbReference>
<dbReference type="EC" id="2.7.7.65" evidence="1"/>
<feature type="domain" description="GGDEF" evidence="3">
    <location>
        <begin position="161"/>
        <end position="295"/>
    </location>
</feature>
<dbReference type="SMART" id="SM00267">
    <property type="entry name" value="GGDEF"/>
    <property type="match status" value="1"/>
</dbReference>
<keyword evidence="4" id="KW-0548">Nucleotidyltransferase</keyword>
<evidence type="ECO:0000259" key="3">
    <source>
        <dbReference type="PROSITE" id="PS50887"/>
    </source>
</evidence>
<evidence type="ECO:0000256" key="2">
    <source>
        <dbReference type="ARBA" id="ARBA00034247"/>
    </source>
</evidence>